<feature type="chain" id="PRO_5006133011" description="LysM domain-containing protein" evidence="3">
    <location>
        <begin position="34"/>
        <end position="355"/>
    </location>
</feature>
<dbReference type="SMART" id="SM00257">
    <property type="entry name" value="LysM"/>
    <property type="match status" value="1"/>
</dbReference>
<evidence type="ECO:0000256" key="2">
    <source>
        <dbReference type="SAM" id="Phobius"/>
    </source>
</evidence>
<gene>
    <name evidence="5" type="ORF">ADN00_14710</name>
</gene>
<dbReference type="Pfam" id="PF00188">
    <property type="entry name" value="CAP"/>
    <property type="match status" value="1"/>
</dbReference>
<dbReference type="InterPro" id="IPR014044">
    <property type="entry name" value="CAP_dom"/>
</dbReference>
<dbReference type="AlphaFoldDB" id="A0A0P6XEK6"/>
<dbReference type="InterPro" id="IPR036779">
    <property type="entry name" value="LysM_dom_sf"/>
</dbReference>
<dbReference type="Pfam" id="PF01476">
    <property type="entry name" value="LysM"/>
    <property type="match status" value="1"/>
</dbReference>
<dbReference type="OrthoDB" id="9769314at2"/>
<feature type="transmembrane region" description="Helical" evidence="2">
    <location>
        <begin position="328"/>
        <end position="349"/>
    </location>
</feature>
<keyword evidence="6" id="KW-1185">Reference proteome</keyword>
<accession>A0A0P6XEK6</accession>
<keyword evidence="2" id="KW-1133">Transmembrane helix</keyword>
<dbReference type="Gene3D" id="3.10.350.10">
    <property type="entry name" value="LysM domain"/>
    <property type="match status" value="1"/>
</dbReference>
<dbReference type="InterPro" id="IPR035940">
    <property type="entry name" value="CAP_sf"/>
</dbReference>
<dbReference type="InterPro" id="IPR018392">
    <property type="entry name" value="LysM"/>
</dbReference>
<dbReference type="RefSeq" id="WP_075063789.1">
    <property type="nucleotide sequence ID" value="NZ_LGCL01000035.1"/>
</dbReference>
<keyword evidence="2" id="KW-0472">Membrane</keyword>
<dbReference type="PROSITE" id="PS51782">
    <property type="entry name" value="LYSM"/>
    <property type="match status" value="1"/>
</dbReference>
<keyword evidence="2" id="KW-0812">Transmembrane</keyword>
<feature type="region of interest" description="Disordered" evidence="1">
    <location>
        <begin position="266"/>
        <end position="285"/>
    </location>
</feature>
<dbReference type="STRING" id="1134406.ADN00_14710"/>
<dbReference type="Proteomes" id="UP000050417">
    <property type="component" value="Unassembled WGS sequence"/>
</dbReference>
<keyword evidence="3" id="KW-0732">Signal</keyword>
<organism evidence="5 6">
    <name type="scientific">Ornatilinea apprima</name>
    <dbReference type="NCBI Taxonomy" id="1134406"/>
    <lineage>
        <taxon>Bacteria</taxon>
        <taxon>Bacillati</taxon>
        <taxon>Chloroflexota</taxon>
        <taxon>Anaerolineae</taxon>
        <taxon>Anaerolineales</taxon>
        <taxon>Anaerolineaceae</taxon>
        <taxon>Ornatilinea</taxon>
    </lineage>
</organism>
<evidence type="ECO:0000256" key="1">
    <source>
        <dbReference type="SAM" id="MobiDB-lite"/>
    </source>
</evidence>
<evidence type="ECO:0000259" key="4">
    <source>
        <dbReference type="PROSITE" id="PS51782"/>
    </source>
</evidence>
<dbReference type="CDD" id="cd05379">
    <property type="entry name" value="CAP_bacterial"/>
    <property type="match status" value="1"/>
</dbReference>
<dbReference type="SUPFAM" id="SSF55797">
    <property type="entry name" value="PR-1-like"/>
    <property type="match status" value="1"/>
</dbReference>
<feature type="domain" description="LysM" evidence="4">
    <location>
        <begin position="217"/>
        <end position="262"/>
    </location>
</feature>
<proteinExistence type="predicted"/>
<evidence type="ECO:0000256" key="3">
    <source>
        <dbReference type="SAM" id="SignalP"/>
    </source>
</evidence>
<dbReference type="Gene3D" id="3.40.33.10">
    <property type="entry name" value="CAP"/>
    <property type="match status" value="1"/>
</dbReference>
<dbReference type="CDD" id="cd00118">
    <property type="entry name" value="LysM"/>
    <property type="match status" value="1"/>
</dbReference>
<evidence type="ECO:0000313" key="6">
    <source>
        <dbReference type="Proteomes" id="UP000050417"/>
    </source>
</evidence>
<feature type="signal peptide" evidence="3">
    <location>
        <begin position="1"/>
        <end position="33"/>
    </location>
</feature>
<sequence length="355" mass="37121">MSISRFHGFQLLWFSSLLAVLVSLGFTARPARAQDENPPLPNAYDLIASVNALRNLHGLGSLNMDGSLMAAAQQQADDLAAGLAFGHTGAGGTSADDRARLNGYPFYEGIDVMECWASVPPGTGTGDVVFGFWSDEVHTNVMIHAYARDVGAGIAADENGAIFLVLDVGADYWGTSLRGRATATTLPGWMITPGGPTLTPEVIFPVFTATPQPDGSLKHHVEPGQALWTIAIAYEMKIDEIARLNGLDAQNPIIYAGQDLLLRQPGAAPPTAPAPLASAPTVDGSPPAAVTRAANLAAPTRTTSPSPEITLTATPAPARALPPSNRRVTGLLLLIFCAGGLLALGWSWFKPRAAA</sequence>
<dbReference type="SUPFAM" id="SSF54106">
    <property type="entry name" value="LysM domain"/>
    <property type="match status" value="1"/>
</dbReference>
<dbReference type="EMBL" id="LGCL01000035">
    <property type="protein sequence ID" value="KPL73588.1"/>
    <property type="molecule type" value="Genomic_DNA"/>
</dbReference>
<evidence type="ECO:0000313" key="5">
    <source>
        <dbReference type="EMBL" id="KPL73588.1"/>
    </source>
</evidence>
<name>A0A0P6XEK6_9CHLR</name>
<protein>
    <recommendedName>
        <fullName evidence="4">LysM domain-containing protein</fullName>
    </recommendedName>
</protein>
<comment type="caution">
    <text evidence="5">The sequence shown here is derived from an EMBL/GenBank/DDBJ whole genome shotgun (WGS) entry which is preliminary data.</text>
</comment>
<reference evidence="5 6" key="1">
    <citation type="submission" date="2015-07" db="EMBL/GenBank/DDBJ databases">
        <title>Genome sequence of Ornatilinea apprima DSM 23815.</title>
        <authorList>
            <person name="Hemp J."/>
            <person name="Ward L.M."/>
            <person name="Pace L.A."/>
            <person name="Fischer W.W."/>
        </authorList>
    </citation>
    <scope>NUCLEOTIDE SEQUENCE [LARGE SCALE GENOMIC DNA]</scope>
    <source>
        <strain evidence="5 6">P3M-1</strain>
    </source>
</reference>